<gene>
    <name evidence="5" type="ORF">SAMN05660649_02260</name>
</gene>
<dbReference type="Gene3D" id="3.20.20.80">
    <property type="entry name" value="Glycosidases"/>
    <property type="match status" value="1"/>
</dbReference>
<evidence type="ECO:0000313" key="5">
    <source>
        <dbReference type="EMBL" id="SFG64292.1"/>
    </source>
</evidence>
<dbReference type="PROSITE" id="PS51904">
    <property type="entry name" value="GLYCOSYL_HYDROL_F25_2"/>
    <property type="match status" value="1"/>
</dbReference>
<dbReference type="InterPro" id="IPR018077">
    <property type="entry name" value="Glyco_hydro_fam25_subgr"/>
</dbReference>
<dbReference type="AlphaFoldDB" id="A0A1I2TH93"/>
<organism evidence="5 6">
    <name type="scientific">Desulfotruncus arcticus DSM 17038</name>
    <dbReference type="NCBI Taxonomy" id="1121424"/>
    <lineage>
        <taxon>Bacteria</taxon>
        <taxon>Bacillati</taxon>
        <taxon>Bacillota</taxon>
        <taxon>Clostridia</taxon>
        <taxon>Eubacteriales</taxon>
        <taxon>Desulfallaceae</taxon>
        <taxon>Desulfotruncus</taxon>
    </lineage>
</organism>
<evidence type="ECO:0000256" key="3">
    <source>
        <dbReference type="ARBA" id="ARBA00023295"/>
    </source>
</evidence>
<protein>
    <recommendedName>
        <fullName evidence="4">Lysozyme</fullName>
        <ecNumber evidence="4">3.2.1.17</ecNumber>
    </recommendedName>
</protein>
<keyword evidence="2 4" id="KW-0378">Hydrolase</keyword>
<dbReference type="InterPro" id="IPR017853">
    <property type="entry name" value="GH"/>
</dbReference>
<dbReference type="SUPFAM" id="SSF51445">
    <property type="entry name" value="(Trans)glycosidases"/>
    <property type="match status" value="1"/>
</dbReference>
<dbReference type="InterPro" id="IPR008270">
    <property type="entry name" value="Glyco_hydro_25_AS"/>
</dbReference>
<dbReference type="PANTHER" id="PTHR34135">
    <property type="entry name" value="LYSOZYME"/>
    <property type="match status" value="1"/>
</dbReference>
<dbReference type="EMBL" id="FOOX01000007">
    <property type="protein sequence ID" value="SFG64292.1"/>
    <property type="molecule type" value="Genomic_DNA"/>
</dbReference>
<dbReference type="GO" id="GO:0016998">
    <property type="term" value="P:cell wall macromolecule catabolic process"/>
    <property type="evidence" value="ECO:0007669"/>
    <property type="project" value="InterPro"/>
</dbReference>
<comment type="similarity">
    <text evidence="1 4">Belongs to the glycosyl hydrolase 25 family.</text>
</comment>
<dbReference type="GO" id="GO:0009253">
    <property type="term" value="P:peptidoglycan catabolic process"/>
    <property type="evidence" value="ECO:0007669"/>
    <property type="project" value="InterPro"/>
</dbReference>
<dbReference type="EC" id="3.2.1.17" evidence="4"/>
<keyword evidence="6" id="KW-1185">Reference proteome</keyword>
<evidence type="ECO:0000256" key="2">
    <source>
        <dbReference type="ARBA" id="ARBA00022801"/>
    </source>
</evidence>
<evidence type="ECO:0000313" key="6">
    <source>
        <dbReference type="Proteomes" id="UP000199337"/>
    </source>
</evidence>
<dbReference type="InterPro" id="IPR002053">
    <property type="entry name" value="Glyco_hydro_25"/>
</dbReference>
<dbReference type="SMART" id="SM00641">
    <property type="entry name" value="Glyco_25"/>
    <property type="match status" value="1"/>
</dbReference>
<dbReference type="PANTHER" id="PTHR34135:SF2">
    <property type="entry name" value="LYSOZYME"/>
    <property type="match status" value="1"/>
</dbReference>
<evidence type="ECO:0000256" key="4">
    <source>
        <dbReference type="RuleBase" id="RU361176"/>
    </source>
</evidence>
<dbReference type="STRING" id="341036.SAMN05660649_02260"/>
<evidence type="ECO:0000256" key="1">
    <source>
        <dbReference type="ARBA" id="ARBA00010646"/>
    </source>
</evidence>
<sequence length="212" mass="24447">MQLGNPNNLKGIDVSHWQGDIKWDLVKNDGISFVYIKSTEGVDYIDPKFSINLQEAKKAGLIVGAYHFCTPSSLKDAQDEAMHFNNVIRKHGGIDELDLPPVLDIEKNQGLKKEQITEIVEAWVDIVKQETRKQPVIYSYTHFIRDFLDQRLNAIPLWLAHYDLKQQLFSLPWKSWLFFQFTDKGKVNGINSNVDLNEFNGGIKELELLCRK</sequence>
<accession>A0A1I2TH93</accession>
<keyword evidence="3 4" id="KW-0326">Glycosidase</keyword>
<dbReference type="GO" id="GO:0003796">
    <property type="term" value="F:lysozyme activity"/>
    <property type="evidence" value="ECO:0007669"/>
    <property type="project" value="UniProtKB-EC"/>
</dbReference>
<proteinExistence type="inferred from homology"/>
<name>A0A1I2TH93_9FIRM</name>
<dbReference type="Pfam" id="PF01183">
    <property type="entry name" value="Glyco_hydro_25"/>
    <property type="match status" value="1"/>
</dbReference>
<dbReference type="CDD" id="cd00599">
    <property type="entry name" value="GH25_muramidase"/>
    <property type="match status" value="1"/>
</dbReference>
<reference evidence="6" key="1">
    <citation type="submission" date="2016-10" db="EMBL/GenBank/DDBJ databases">
        <authorList>
            <person name="Varghese N."/>
            <person name="Submissions S."/>
        </authorList>
    </citation>
    <scope>NUCLEOTIDE SEQUENCE [LARGE SCALE GENOMIC DNA]</scope>
    <source>
        <strain evidence="6">DSM 17038</strain>
    </source>
</reference>
<comment type="catalytic activity">
    <reaction evidence="4">
        <text>Hydrolysis of (1-&gt;4)-beta-linkages between N-acetylmuramic acid and N-acetyl-D-glucosamine residues in a peptidoglycan and between N-acetyl-D-glucosamine residues in chitodextrins.</text>
        <dbReference type="EC" id="3.2.1.17"/>
    </reaction>
</comment>
<dbReference type="Proteomes" id="UP000199337">
    <property type="component" value="Unassembled WGS sequence"/>
</dbReference>
<dbReference type="PROSITE" id="PS00953">
    <property type="entry name" value="GLYCOSYL_HYDROL_F25_1"/>
    <property type="match status" value="1"/>
</dbReference>
<dbReference type="GO" id="GO:0016052">
    <property type="term" value="P:carbohydrate catabolic process"/>
    <property type="evidence" value="ECO:0007669"/>
    <property type="project" value="TreeGrafter"/>
</dbReference>